<sequence>MRIMQSFTDSQVRDEHYDKIGDADAADADGVSLPCSHPLLGSECHVVLSFLPTVEVLRMAPTCRDLYSKCRGSEAAPSHTHLTMTEPCWRKADLSSQLPLIRCLRHLRSARLSTTAVPCPDDLRRVTEAITPSPAAAVSLELICDKRFAFRFVTEPVSLSPSVRRLRLVLYGCTHTPGRFLPALLESTYPSLAEIDIQTDSLCLTDSLVDGHVASEEPLSPCRRDQWFDVR</sequence>
<gene>
    <name evidence="1" type="ORF">Vbra_12757</name>
</gene>
<protein>
    <recommendedName>
        <fullName evidence="3">F-box domain-containing protein</fullName>
    </recommendedName>
</protein>
<dbReference type="InParanoid" id="A0A0G4ER66"/>
<dbReference type="VEuPathDB" id="CryptoDB:Vbra_12757"/>
<proteinExistence type="predicted"/>
<evidence type="ECO:0000313" key="1">
    <source>
        <dbReference type="EMBL" id="CEM00257.1"/>
    </source>
</evidence>
<reference evidence="1 2" key="1">
    <citation type="submission" date="2014-11" db="EMBL/GenBank/DDBJ databases">
        <authorList>
            <person name="Zhu J."/>
            <person name="Qi W."/>
            <person name="Song R."/>
        </authorList>
    </citation>
    <scope>NUCLEOTIDE SEQUENCE [LARGE SCALE GENOMIC DNA]</scope>
</reference>
<dbReference type="EMBL" id="CDMY01000295">
    <property type="protein sequence ID" value="CEM00257.1"/>
    <property type="molecule type" value="Genomic_DNA"/>
</dbReference>
<dbReference type="Proteomes" id="UP000041254">
    <property type="component" value="Unassembled WGS sequence"/>
</dbReference>
<name>A0A0G4ER66_VITBC</name>
<organism evidence="1 2">
    <name type="scientific">Vitrella brassicaformis (strain CCMP3155)</name>
    <dbReference type="NCBI Taxonomy" id="1169540"/>
    <lineage>
        <taxon>Eukaryota</taxon>
        <taxon>Sar</taxon>
        <taxon>Alveolata</taxon>
        <taxon>Colpodellida</taxon>
        <taxon>Vitrellaceae</taxon>
        <taxon>Vitrella</taxon>
    </lineage>
</organism>
<accession>A0A0G4ER66</accession>
<evidence type="ECO:0008006" key="3">
    <source>
        <dbReference type="Google" id="ProtNLM"/>
    </source>
</evidence>
<dbReference type="AlphaFoldDB" id="A0A0G4ER66"/>
<keyword evidence="2" id="KW-1185">Reference proteome</keyword>
<evidence type="ECO:0000313" key="2">
    <source>
        <dbReference type="Proteomes" id="UP000041254"/>
    </source>
</evidence>